<feature type="transmembrane region" description="Helical" evidence="7">
    <location>
        <begin position="56"/>
        <end position="74"/>
    </location>
</feature>
<feature type="transmembrane region" description="Helical" evidence="7">
    <location>
        <begin position="86"/>
        <end position="103"/>
    </location>
</feature>
<dbReference type="OrthoDB" id="14209at2"/>
<dbReference type="GO" id="GO:0010043">
    <property type="term" value="P:response to zinc ion"/>
    <property type="evidence" value="ECO:0007669"/>
    <property type="project" value="TreeGrafter"/>
</dbReference>
<evidence type="ECO:0000313" key="9">
    <source>
        <dbReference type="Proteomes" id="UP000183868"/>
    </source>
</evidence>
<dbReference type="EMBL" id="CP018099">
    <property type="protein sequence ID" value="APF17312.1"/>
    <property type="molecule type" value="Genomic_DNA"/>
</dbReference>
<reference evidence="8 9" key="1">
    <citation type="submission" date="2016-11" db="EMBL/GenBank/DDBJ databases">
        <title>Genomic analysis of Caldithrix abyssi and proposal of a novel bacterial phylum Caldithrichaeota.</title>
        <authorList>
            <person name="Kublanov I."/>
            <person name="Sigalova O."/>
            <person name="Gavrilov S."/>
            <person name="Lebedinsky A."/>
            <person name="Ivanova N."/>
            <person name="Daum C."/>
            <person name="Reddy T."/>
            <person name="Klenk H.P."/>
            <person name="Goker M."/>
            <person name="Reva O."/>
            <person name="Miroshnichenko M."/>
            <person name="Kyprides N."/>
            <person name="Woyke T."/>
            <person name="Gelfand M."/>
        </authorList>
    </citation>
    <scope>NUCLEOTIDE SEQUENCE [LARGE SCALE GENOMIC DNA]</scope>
    <source>
        <strain evidence="8 9">LF13</strain>
    </source>
</reference>
<proteinExistence type="inferred from homology"/>
<feature type="transmembrane region" description="Helical" evidence="7">
    <location>
        <begin position="275"/>
        <end position="296"/>
    </location>
</feature>
<feature type="transmembrane region" description="Helical" evidence="7">
    <location>
        <begin position="167"/>
        <end position="186"/>
    </location>
</feature>
<evidence type="ECO:0000256" key="7">
    <source>
        <dbReference type="SAM" id="Phobius"/>
    </source>
</evidence>
<protein>
    <submittedName>
        <fullName evidence="8">ABC-type Mn2+/Zn2+ transport system, permease component</fullName>
    </submittedName>
</protein>
<evidence type="ECO:0000256" key="3">
    <source>
        <dbReference type="ARBA" id="ARBA00022692"/>
    </source>
</evidence>
<evidence type="ECO:0000256" key="1">
    <source>
        <dbReference type="ARBA" id="ARBA00004141"/>
    </source>
</evidence>
<dbReference type="KEGG" id="caby:Cabys_561"/>
<feature type="transmembrane region" description="Helical" evidence="7">
    <location>
        <begin position="123"/>
        <end position="146"/>
    </location>
</feature>
<accession>A0A1J1C5Z6</accession>
<evidence type="ECO:0000313" key="8">
    <source>
        <dbReference type="EMBL" id="APF17312.1"/>
    </source>
</evidence>
<feature type="transmembrane region" description="Helical" evidence="7">
    <location>
        <begin position="243"/>
        <end position="263"/>
    </location>
</feature>
<dbReference type="Proteomes" id="UP000183868">
    <property type="component" value="Chromosome"/>
</dbReference>
<comment type="subcellular location">
    <subcellularLocation>
        <location evidence="6">Cell membrane</location>
        <topology evidence="6">Multi-pass membrane protein</topology>
    </subcellularLocation>
    <subcellularLocation>
        <location evidence="1">Membrane</location>
        <topology evidence="1">Multi-pass membrane protein</topology>
    </subcellularLocation>
</comment>
<organism evidence="8 9">
    <name type="scientific">Caldithrix abyssi DSM 13497</name>
    <dbReference type="NCBI Taxonomy" id="880073"/>
    <lineage>
        <taxon>Bacteria</taxon>
        <taxon>Pseudomonadati</taxon>
        <taxon>Calditrichota</taxon>
        <taxon>Calditrichia</taxon>
        <taxon>Calditrichales</taxon>
        <taxon>Calditrichaceae</taxon>
        <taxon>Caldithrix</taxon>
    </lineage>
</organism>
<keyword evidence="4 7" id="KW-1133">Transmembrane helix</keyword>
<dbReference type="Pfam" id="PF00950">
    <property type="entry name" value="ABC-3"/>
    <property type="match status" value="1"/>
</dbReference>
<evidence type="ECO:0000256" key="4">
    <source>
        <dbReference type="ARBA" id="ARBA00022989"/>
    </source>
</evidence>
<dbReference type="InterPro" id="IPR037294">
    <property type="entry name" value="ABC_BtuC-like"/>
</dbReference>
<dbReference type="GO" id="GO:0055085">
    <property type="term" value="P:transmembrane transport"/>
    <property type="evidence" value="ECO:0007669"/>
    <property type="project" value="InterPro"/>
</dbReference>
<dbReference type="Gene3D" id="1.10.3470.10">
    <property type="entry name" value="ABC transporter involved in vitamin B12 uptake, BtuC"/>
    <property type="match status" value="1"/>
</dbReference>
<feature type="transmembrane region" description="Helical" evidence="7">
    <location>
        <begin position="192"/>
        <end position="209"/>
    </location>
</feature>
<evidence type="ECO:0000256" key="5">
    <source>
        <dbReference type="ARBA" id="ARBA00023136"/>
    </source>
</evidence>
<sequence length="416" mass="46575">MAPAFFECLILVGIHSYLGIHVIKRKVIFVDLALAQVAALGTTVGFLFGIMPGTSGAYWFSLGFAIIGAAIFSLSRFRHEKIPQEAIIGLVYALAAAIAILVIDKAPHGAEHIKELLTGSILWVKWKTIFQAALVYLAVGVFHFIFREKFLLISNDPEKAYESGLNVRLWDFLFYVSFGVVITHSVGTAGVLLVFVFLVVPAITSIMITDVLWKQLLIGWSMGLLVSVLGLYFSYIADLPSGPTIVTLYGLMLFLVALILYVIKTPDRGKAMARIGLGIVATILVVLLFRFMGQFFHNHEGHAERQSAATLSSPHTDPADHSAAQASLDSLLRVFTATRNLADRFEIAKSITEIDRRQGLRRLIKLLKECPYPFLREEIFQEILRYSKQDFGYDSMKDFNENRPAFKRMEKWLHTL</sequence>
<dbReference type="PANTHER" id="PTHR30477">
    <property type="entry name" value="ABC-TRANSPORTER METAL-BINDING PROTEIN"/>
    <property type="match status" value="1"/>
</dbReference>
<dbReference type="PANTHER" id="PTHR30477:SF19">
    <property type="entry name" value="METAL ABC TRANSPORTER PERMEASE"/>
    <property type="match status" value="1"/>
</dbReference>
<dbReference type="GO" id="GO:0043190">
    <property type="term" value="C:ATP-binding cassette (ABC) transporter complex"/>
    <property type="evidence" value="ECO:0007669"/>
    <property type="project" value="InterPro"/>
</dbReference>
<comment type="similarity">
    <text evidence="2 6">Belongs to the ABC-3 integral membrane protein family.</text>
</comment>
<feature type="transmembrane region" description="Helical" evidence="7">
    <location>
        <begin position="27"/>
        <end position="50"/>
    </location>
</feature>
<keyword evidence="5 7" id="KW-0472">Membrane</keyword>
<gene>
    <name evidence="8" type="ORF">Cabys_561</name>
</gene>
<evidence type="ECO:0000256" key="6">
    <source>
        <dbReference type="RuleBase" id="RU003943"/>
    </source>
</evidence>
<evidence type="ECO:0000256" key="2">
    <source>
        <dbReference type="ARBA" id="ARBA00008034"/>
    </source>
</evidence>
<keyword evidence="6" id="KW-0813">Transport</keyword>
<name>A0A1J1C5Z6_CALAY</name>
<feature type="transmembrane region" description="Helical" evidence="7">
    <location>
        <begin position="216"/>
        <end position="237"/>
    </location>
</feature>
<keyword evidence="3 6" id="KW-0812">Transmembrane</keyword>
<dbReference type="SUPFAM" id="SSF81345">
    <property type="entry name" value="ABC transporter involved in vitamin B12 uptake, BtuC"/>
    <property type="match status" value="1"/>
</dbReference>
<dbReference type="InterPro" id="IPR001626">
    <property type="entry name" value="ABC_TroCD"/>
</dbReference>
<dbReference type="AlphaFoldDB" id="A0A1J1C5Z6"/>